<dbReference type="EMBL" id="JAJFAZ020000005">
    <property type="protein sequence ID" value="KAI5329516.1"/>
    <property type="molecule type" value="Genomic_DNA"/>
</dbReference>
<accession>A0AAD4VRM1</accession>
<sequence length="312" mass="35679">MTVNQGAIRSVYLITSYFGIEERSNAIYGVKFKHGGGVTHEPPVIGLVDRFCEDYVKMFIFSSSGLNKSTPIVVSAYDKLYCLGIPSSRKPIPYLSFERYDPDMNVWEEMPSYPFSNYNKIITGYAVCYGVILFSFYGPREKNFDVLAFHISRNQWRQVEVDTSDDYAPFQGRAVVVDKTIYSIQGNEFIAFSFRMDKGDDGSIGYSLSQLFILQDLEIVRPPLPFEMKSEYLVHLGNHDFFHVKTGHCFDTAQYLCITTFQIVVGEGERDMIKTINSTVHSVDVECIEYFDLVFCFMSDCGDYEPIEDKSV</sequence>
<protein>
    <submittedName>
        <fullName evidence="1">Uncharacterized protein</fullName>
    </submittedName>
</protein>
<organism evidence="1 2">
    <name type="scientific">Prunus dulcis</name>
    <name type="common">Almond</name>
    <name type="synonym">Amygdalus dulcis</name>
    <dbReference type="NCBI Taxonomy" id="3755"/>
    <lineage>
        <taxon>Eukaryota</taxon>
        <taxon>Viridiplantae</taxon>
        <taxon>Streptophyta</taxon>
        <taxon>Embryophyta</taxon>
        <taxon>Tracheophyta</taxon>
        <taxon>Spermatophyta</taxon>
        <taxon>Magnoliopsida</taxon>
        <taxon>eudicotyledons</taxon>
        <taxon>Gunneridae</taxon>
        <taxon>Pentapetalae</taxon>
        <taxon>rosids</taxon>
        <taxon>fabids</taxon>
        <taxon>Rosales</taxon>
        <taxon>Rosaceae</taxon>
        <taxon>Amygdaloideae</taxon>
        <taxon>Amygdaleae</taxon>
        <taxon>Prunus</taxon>
    </lineage>
</organism>
<name>A0AAD4VRM1_PRUDU</name>
<reference evidence="1 2" key="1">
    <citation type="journal article" date="2022" name="G3 (Bethesda)">
        <title>Whole-genome sequence and methylome profiling of the almond [Prunus dulcis (Mill.) D.A. Webb] cultivar 'Nonpareil'.</title>
        <authorList>
            <person name="D'Amico-Willman K.M."/>
            <person name="Ouma W.Z."/>
            <person name="Meulia T."/>
            <person name="Sideli G.M."/>
            <person name="Gradziel T.M."/>
            <person name="Fresnedo-Ramirez J."/>
        </authorList>
    </citation>
    <scope>NUCLEOTIDE SEQUENCE [LARGE SCALE GENOMIC DNA]</scope>
    <source>
        <strain evidence="1">Clone GOH B32 T37-40</strain>
    </source>
</reference>
<evidence type="ECO:0000313" key="1">
    <source>
        <dbReference type="EMBL" id="KAI5329516.1"/>
    </source>
</evidence>
<dbReference type="AlphaFoldDB" id="A0AAD4VRM1"/>
<dbReference type="InterPro" id="IPR015915">
    <property type="entry name" value="Kelch-typ_b-propeller"/>
</dbReference>
<gene>
    <name evidence="1" type="ORF">L3X38_028913</name>
</gene>
<dbReference type="Gene3D" id="2.120.10.80">
    <property type="entry name" value="Kelch-type beta propeller"/>
    <property type="match status" value="1"/>
</dbReference>
<evidence type="ECO:0000313" key="2">
    <source>
        <dbReference type="Proteomes" id="UP001054821"/>
    </source>
</evidence>
<comment type="caution">
    <text evidence="1">The sequence shown here is derived from an EMBL/GenBank/DDBJ whole genome shotgun (WGS) entry which is preliminary data.</text>
</comment>
<dbReference type="SUPFAM" id="SSF117281">
    <property type="entry name" value="Kelch motif"/>
    <property type="match status" value="1"/>
</dbReference>
<dbReference type="Proteomes" id="UP001054821">
    <property type="component" value="Chromosome 5"/>
</dbReference>
<keyword evidence="2" id="KW-1185">Reference proteome</keyword>
<proteinExistence type="predicted"/>